<keyword evidence="3" id="KW-1185">Reference proteome</keyword>
<sequence length="403" mass="45347">MIHTLYPSSRSSNEIVPFDHNDDAKGQKQLAMNNIKIIESSESQREKIDQRLATMPNDADTSVLAMIATQQKQVVLAMLGVNAEQAIALALASSIEIYAQKLERIQGWTNGGVEMFRSSLMLMFDNIKSGGVQPTDLEDLFQLALLEIMCNPKDYGLESWYEQNKVDISHILESTGSGSHSLHEEAWNSPEKLGAVVAKLYDGIMKNGNIPSGSFLYQVMQELEKAGGGKAISDQIIKGWKDEYGWWLNKGQENININDPTSATVISPMLRLFLLSSLLENQSMSKEEVELILTGSLEDVDKFVKDKFELDDKDVKYSSASLNWLEANTTWRMLPDGRLDWLGSGIDLNDLVNLYSNFPGRELSEDELEEINRIGDQVKMIQQTLKYWLQICKDEQLAIARNI</sequence>
<gene>
    <name evidence="2" type="ORF">Ppb6_01909</name>
</gene>
<feature type="region of interest" description="Disordered" evidence="1">
    <location>
        <begin position="1"/>
        <end position="22"/>
    </location>
</feature>
<protein>
    <submittedName>
        <fullName evidence="2">Uncharacterized protein</fullName>
    </submittedName>
</protein>
<evidence type="ECO:0000256" key="1">
    <source>
        <dbReference type="SAM" id="MobiDB-lite"/>
    </source>
</evidence>
<comment type="caution">
    <text evidence="2">The sequence shown here is derived from an EMBL/GenBank/DDBJ whole genome shotgun (WGS) entry which is preliminary data.</text>
</comment>
<reference evidence="2 3" key="1">
    <citation type="submission" date="2015-12" db="EMBL/GenBank/DDBJ databases">
        <title>Genome comparisons provide insights into the role of secondary metabolites in the pathogenic phase of the Photorhabdus life cycle.</title>
        <authorList>
            <person name="Tobias N.J."/>
            <person name="Mishra B."/>
            <person name="Gupta D.K."/>
            <person name="Thines M."/>
            <person name="Stinear T.P."/>
            <person name="Bode H.B."/>
        </authorList>
    </citation>
    <scope>NUCLEOTIDE SEQUENCE [LARGE SCALE GENOMIC DNA]</scope>
    <source>
        <strain evidence="2 3">PB68.1</strain>
    </source>
</reference>
<proteinExistence type="predicted"/>
<organism evidence="2 3">
    <name type="scientific">Photorhabdus australis subsp. thailandensis</name>
    <dbReference type="NCBI Taxonomy" id="2805096"/>
    <lineage>
        <taxon>Bacteria</taxon>
        <taxon>Pseudomonadati</taxon>
        <taxon>Pseudomonadota</taxon>
        <taxon>Gammaproteobacteria</taxon>
        <taxon>Enterobacterales</taxon>
        <taxon>Morganellaceae</taxon>
        <taxon>Photorhabdus</taxon>
    </lineage>
</organism>
<dbReference type="AlphaFoldDB" id="A0A1C0U4J9"/>
<dbReference type="Proteomes" id="UP000093476">
    <property type="component" value="Unassembled WGS sequence"/>
</dbReference>
<dbReference type="EMBL" id="LOMY01000071">
    <property type="protein sequence ID" value="OCQ52850.1"/>
    <property type="molecule type" value="Genomic_DNA"/>
</dbReference>
<evidence type="ECO:0000313" key="3">
    <source>
        <dbReference type="Proteomes" id="UP000093476"/>
    </source>
</evidence>
<dbReference type="STRING" id="286156.Ppb6_01909"/>
<dbReference type="PATRIC" id="fig|286156.4.peg.2166"/>
<name>A0A1C0U4J9_9GAMM</name>
<evidence type="ECO:0000313" key="2">
    <source>
        <dbReference type="EMBL" id="OCQ52850.1"/>
    </source>
</evidence>
<feature type="compositionally biased region" description="Polar residues" evidence="1">
    <location>
        <begin position="1"/>
        <end position="14"/>
    </location>
</feature>
<accession>A0A1C0U4J9</accession>